<name>A0A368UJS8_9BACT</name>
<evidence type="ECO:0000256" key="1">
    <source>
        <dbReference type="ARBA" id="ARBA00007068"/>
    </source>
</evidence>
<evidence type="ECO:0000313" key="6">
    <source>
        <dbReference type="Proteomes" id="UP000252733"/>
    </source>
</evidence>
<dbReference type="PANTHER" id="PTHR36512">
    <property type="entry name" value="D-AMINOPEPTIDASE"/>
    <property type="match status" value="1"/>
</dbReference>
<dbReference type="Pfam" id="PF07478">
    <property type="entry name" value="Dala_Dala_lig_C"/>
    <property type="match status" value="1"/>
</dbReference>
<dbReference type="PROSITE" id="PS50975">
    <property type="entry name" value="ATP_GRASP"/>
    <property type="match status" value="1"/>
</dbReference>
<dbReference type="InterPro" id="IPR011095">
    <property type="entry name" value="Dala_Dala_lig_C"/>
</dbReference>
<keyword evidence="3" id="KW-0067">ATP-binding</keyword>
<dbReference type="SUPFAM" id="SSF56059">
    <property type="entry name" value="Glutathione synthetase ATP-binding domain-like"/>
    <property type="match status" value="1"/>
</dbReference>
<dbReference type="InterPro" id="IPR011761">
    <property type="entry name" value="ATP-grasp"/>
</dbReference>
<dbReference type="GO" id="GO:0005524">
    <property type="term" value="F:ATP binding"/>
    <property type="evidence" value="ECO:0007669"/>
    <property type="project" value="UniProtKB-UniRule"/>
</dbReference>
<evidence type="ECO:0000313" key="5">
    <source>
        <dbReference type="EMBL" id="RCW28916.1"/>
    </source>
</evidence>
<dbReference type="PANTHER" id="PTHR36512:SF3">
    <property type="entry name" value="BLR5678 PROTEIN"/>
    <property type="match status" value="1"/>
</dbReference>
<dbReference type="SUPFAM" id="SSF56266">
    <property type="entry name" value="DmpA/ArgJ-like"/>
    <property type="match status" value="1"/>
</dbReference>
<dbReference type="Proteomes" id="UP000252733">
    <property type="component" value="Unassembled WGS sequence"/>
</dbReference>
<protein>
    <submittedName>
        <fullName evidence="5">D-alanine--D-alanine ligase</fullName>
    </submittedName>
</protein>
<keyword evidence="2 5" id="KW-0436">Ligase</keyword>
<dbReference type="Gene3D" id="3.60.70.12">
    <property type="entry name" value="L-amino peptidase D-ALA esterase/amidase"/>
    <property type="match status" value="1"/>
</dbReference>
<evidence type="ECO:0000256" key="2">
    <source>
        <dbReference type="ARBA" id="ARBA00022598"/>
    </source>
</evidence>
<accession>A0A368UJS8</accession>
<dbReference type="GO" id="GO:0046872">
    <property type="term" value="F:metal ion binding"/>
    <property type="evidence" value="ECO:0007669"/>
    <property type="project" value="InterPro"/>
</dbReference>
<dbReference type="CDD" id="cd02253">
    <property type="entry name" value="DmpA"/>
    <property type="match status" value="1"/>
</dbReference>
<gene>
    <name evidence="5" type="ORF">DFO77_13430</name>
</gene>
<dbReference type="GO" id="GO:0008716">
    <property type="term" value="F:D-alanine-D-alanine ligase activity"/>
    <property type="evidence" value="ECO:0007669"/>
    <property type="project" value="InterPro"/>
</dbReference>
<feature type="domain" description="ATP-grasp" evidence="4">
    <location>
        <begin position="109"/>
        <end position="319"/>
    </location>
</feature>
<dbReference type="InterPro" id="IPR005321">
    <property type="entry name" value="Peptidase_S58_DmpA"/>
</dbReference>
<dbReference type="Pfam" id="PF03576">
    <property type="entry name" value="Peptidase_S58"/>
    <property type="match status" value="1"/>
</dbReference>
<dbReference type="Gene3D" id="3.30.1490.20">
    <property type="entry name" value="ATP-grasp fold, A domain"/>
    <property type="match status" value="1"/>
</dbReference>
<organism evidence="5 6">
    <name type="scientific">Marinilabilia salmonicolor</name>
    <dbReference type="NCBI Taxonomy" id="989"/>
    <lineage>
        <taxon>Bacteria</taxon>
        <taxon>Pseudomonadati</taxon>
        <taxon>Bacteroidota</taxon>
        <taxon>Bacteroidia</taxon>
        <taxon>Marinilabiliales</taxon>
        <taxon>Marinilabiliaceae</taxon>
        <taxon>Marinilabilia</taxon>
    </lineage>
</organism>
<evidence type="ECO:0000259" key="4">
    <source>
        <dbReference type="PROSITE" id="PS50975"/>
    </source>
</evidence>
<reference evidence="5 6" key="1">
    <citation type="submission" date="2018-07" db="EMBL/GenBank/DDBJ databases">
        <title>Freshwater and sediment microbial communities from various areas in North America, analyzing microbe dynamics in response to fracking.</title>
        <authorList>
            <person name="Lamendella R."/>
        </authorList>
    </citation>
    <scope>NUCLEOTIDE SEQUENCE [LARGE SCALE GENOMIC DNA]</scope>
    <source>
        <strain evidence="5 6">160A</strain>
    </source>
</reference>
<dbReference type="GO" id="GO:0004177">
    <property type="term" value="F:aminopeptidase activity"/>
    <property type="evidence" value="ECO:0007669"/>
    <property type="project" value="TreeGrafter"/>
</dbReference>
<dbReference type="Gene3D" id="3.30.470.20">
    <property type="entry name" value="ATP-grasp fold, B domain"/>
    <property type="match status" value="1"/>
</dbReference>
<dbReference type="InterPro" id="IPR016117">
    <property type="entry name" value="ArgJ-like_dom_sf"/>
</dbReference>
<sequence length="713" mass="77183">MRITIAYNLRSDDSEATAELISAEDIDRIYKTISSLQHTVTVVEVSGKPNEVIERLLDSEPELIFNLAEGTIGSSREAFYPGLYEQMGVPFTGGNASLLHLNLDKHLAKTVLASRGIRVPQGVLLTPKDNILPDGLNYPLIIKPNSEGSSIGISQDSVVETPEAAKKRIREMLSHYPAGLVVEEFITGRELSVPFLENYPGKILDIVEHTFDLSKTGGKYNIYDYGLKQGTSAADSVHVVCPARINAQEEKAVLEMARQVFDIMTCPDLGRVDIRLHSNGQPYFIELNPLPSLHPDASLMMAAGTRGLEFREVIRLIIRSAARRYRIPLRQPRKSVTSDYRSGEQRPTARELGIQVGRLQPGIQNAITDVKGVRVGHFTRIEDNVQLPRQMEATSVRTGVTAILPAGHAYTNRLVAGGFILNGVGEMAGLTQVIETGWLETPVMLTNSHSVGRVHAGVINQMIKKYPSLGTETDVVLPVVGEADDSFLNDVRVGSCSAQDATRAMEAATEKGCLQGSVGAGVGMTSFDFAGGIGTSSRIIDMPEGGGFTVGVLVLSNFGKMRNLTIDGAVVGKQLDSEFDYAGRREMSEGSVIVVVATDVPLISSQLNRLSKRAALGLGRTGSYAASTSGEIIVAFSTGNRKPRPSPSGSNFITLKCISDYHINLVYEAVVEATEEAVLNAIFCSGGMSGRLQRWCPAIPHDRVLEILHKRNG</sequence>
<comment type="similarity">
    <text evidence="1">Belongs to the peptidase S58 family.</text>
</comment>
<keyword evidence="6" id="KW-1185">Reference proteome</keyword>
<comment type="caution">
    <text evidence="5">The sequence shown here is derived from an EMBL/GenBank/DDBJ whole genome shotgun (WGS) entry which is preliminary data.</text>
</comment>
<dbReference type="RefSeq" id="WP_181872126.1">
    <property type="nucleotide sequence ID" value="NZ_QPIZ01000034.1"/>
</dbReference>
<dbReference type="EMBL" id="QPIZ01000034">
    <property type="protein sequence ID" value="RCW28916.1"/>
    <property type="molecule type" value="Genomic_DNA"/>
</dbReference>
<keyword evidence="3" id="KW-0547">Nucleotide-binding</keyword>
<dbReference type="AlphaFoldDB" id="A0A368UJS8"/>
<dbReference type="InterPro" id="IPR013815">
    <property type="entry name" value="ATP_grasp_subdomain_1"/>
</dbReference>
<evidence type="ECO:0000256" key="3">
    <source>
        <dbReference type="PROSITE-ProRule" id="PRU00409"/>
    </source>
</evidence>
<proteinExistence type="inferred from homology"/>